<comment type="caution">
    <text evidence="5">The sequence shown here is derived from an EMBL/GenBank/DDBJ whole genome shotgun (WGS) entry which is preliminary data.</text>
</comment>
<comment type="pathway">
    <text evidence="1">Cofactor biosynthesis; tetrahydrobiopterin biosynthesis; tetrahydrobiopterin from 7,8-dihydroneopterin triphosphate: step 1/3.</text>
</comment>
<keyword evidence="6" id="KW-1185">Reference proteome</keyword>
<name>A0AAU9KGA8_9CILI</name>
<dbReference type="Proteomes" id="UP001162131">
    <property type="component" value="Unassembled WGS sequence"/>
</dbReference>
<protein>
    <recommendedName>
        <fullName evidence="3">6-pyruvoyltetrahydropterin synthase</fullName>
        <ecNumber evidence="3">4.2.3.12</ecNumber>
    </recommendedName>
</protein>
<gene>
    <name evidence="5" type="ORF">BSTOLATCC_MIC66206</name>
</gene>
<dbReference type="GO" id="GO:0006729">
    <property type="term" value="P:tetrahydrobiopterin biosynthetic process"/>
    <property type="evidence" value="ECO:0007669"/>
    <property type="project" value="UniProtKB-KW"/>
</dbReference>
<dbReference type="Gene3D" id="3.30.479.10">
    <property type="entry name" value="6-pyruvoyl tetrahydropterin synthase/QueD"/>
    <property type="match status" value="1"/>
</dbReference>
<comment type="similarity">
    <text evidence="2">Belongs to the PTPS family.</text>
</comment>
<keyword evidence="4" id="KW-0783">Tetrahydrobiopterin biosynthesis</keyword>
<dbReference type="Pfam" id="PF01242">
    <property type="entry name" value="PTPS"/>
    <property type="match status" value="1"/>
</dbReference>
<dbReference type="GO" id="GO:0003874">
    <property type="term" value="F:6-pyruvoyltetrahydropterin synthase activity"/>
    <property type="evidence" value="ECO:0007669"/>
    <property type="project" value="UniProtKB-EC"/>
</dbReference>
<organism evidence="5 6">
    <name type="scientific">Blepharisma stoltei</name>
    <dbReference type="NCBI Taxonomy" id="1481888"/>
    <lineage>
        <taxon>Eukaryota</taxon>
        <taxon>Sar</taxon>
        <taxon>Alveolata</taxon>
        <taxon>Ciliophora</taxon>
        <taxon>Postciliodesmatophora</taxon>
        <taxon>Heterotrichea</taxon>
        <taxon>Heterotrichida</taxon>
        <taxon>Blepharismidae</taxon>
        <taxon>Blepharisma</taxon>
    </lineage>
</organism>
<dbReference type="EC" id="4.2.3.12" evidence="3"/>
<evidence type="ECO:0000313" key="6">
    <source>
        <dbReference type="Proteomes" id="UP001162131"/>
    </source>
</evidence>
<dbReference type="InterPro" id="IPR038418">
    <property type="entry name" value="6-PTP_synth/QueD_sf"/>
</dbReference>
<proteinExistence type="inferred from homology"/>
<reference evidence="5" key="1">
    <citation type="submission" date="2021-09" db="EMBL/GenBank/DDBJ databases">
        <authorList>
            <consortium name="AG Swart"/>
            <person name="Singh M."/>
            <person name="Singh A."/>
            <person name="Seah K."/>
            <person name="Emmerich C."/>
        </authorList>
    </citation>
    <scope>NUCLEOTIDE SEQUENCE</scope>
    <source>
        <strain evidence="5">ATCC30299</strain>
    </source>
</reference>
<sequence length="184" mass="21099">MPQAYFILSLLTEYRKMEIQQETYSTTYASQGSYFSSSHYHQIEFLHGHDYHLSLTVNSTQLLDGEIIKSSKIKALIEEICVGYDHKIFITESGVGHEVEDLGDHVGLTVRGLSYEFPKRLCVFLPIVLGTCEEISRYLSLNIANRLRSELEMNPGIYAINVKISEVYKQQEASTILEIKEHKF</sequence>
<evidence type="ECO:0000256" key="4">
    <source>
        <dbReference type="ARBA" id="ARBA00023007"/>
    </source>
</evidence>
<evidence type="ECO:0000256" key="2">
    <source>
        <dbReference type="ARBA" id="ARBA00009164"/>
    </source>
</evidence>
<dbReference type="AlphaFoldDB" id="A0AAU9KGA8"/>
<dbReference type="EMBL" id="CAJZBQ010000064">
    <property type="protein sequence ID" value="CAG9336328.1"/>
    <property type="molecule type" value="Genomic_DNA"/>
</dbReference>
<dbReference type="InterPro" id="IPR007115">
    <property type="entry name" value="6-PTP_synth/QueD"/>
</dbReference>
<evidence type="ECO:0000256" key="1">
    <source>
        <dbReference type="ARBA" id="ARBA00005126"/>
    </source>
</evidence>
<evidence type="ECO:0000256" key="3">
    <source>
        <dbReference type="ARBA" id="ARBA00013100"/>
    </source>
</evidence>
<dbReference type="SUPFAM" id="SSF55620">
    <property type="entry name" value="Tetrahydrobiopterin biosynthesis enzymes-like"/>
    <property type="match status" value="1"/>
</dbReference>
<evidence type="ECO:0000313" key="5">
    <source>
        <dbReference type="EMBL" id="CAG9336328.1"/>
    </source>
</evidence>
<accession>A0AAU9KGA8</accession>